<keyword evidence="4 9" id="KW-0347">Helicase</keyword>
<keyword evidence="2 9" id="KW-0227">DNA damage</keyword>
<gene>
    <name evidence="13" type="ORF">PECAL_5P02000</name>
</gene>
<dbReference type="GO" id="GO:0016787">
    <property type="term" value="F:hydrolase activity"/>
    <property type="evidence" value="ECO:0007669"/>
    <property type="project" value="UniProtKB-KW"/>
</dbReference>
<evidence type="ECO:0000313" key="14">
    <source>
        <dbReference type="Proteomes" id="UP000789595"/>
    </source>
</evidence>
<comment type="cofactor">
    <cofactor evidence="9">
        <name>Mg(2+)</name>
        <dbReference type="ChEBI" id="CHEBI:18420"/>
    </cofactor>
</comment>
<dbReference type="InterPro" id="IPR010285">
    <property type="entry name" value="DNA_helicase_pif1-like_DEAD"/>
</dbReference>
<keyword evidence="6" id="KW-0238">DNA-binding</keyword>
<dbReference type="CDD" id="cd18037">
    <property type="entry name" value="DEXSc_Pif1_like"/>
    <property type="match status" value="1"/>
</dbReference>
<dbReference type="InterPro" id="IPR027417">
    <property type="entry name" value="P-loop_NTPase"/>
</dbReference>
<feature type="compositionally biased region" description="Pro residues" evidence="10">
    <location>
        <begin position="40"/>
        <end position="70"/>
    </location>
</feature>
<dbReference type="CDD" id="cd18809">
    <property type="entry name" value="SF1_C_RecD"/>
    <property type="match status" value="1"/>
</dbReference>
<evidence type="ECO:0000256" key="5">
    <source>
        <dbReference type="ARBA" id="ARBA00022840"/>
    </source>
</evidence>
<comment type="catalytic activity">
    <reaction evidence="9">
        <text>ATP + H2O = ADP + phosphate + H(+)</text>
        <dbReference type="Rhea" id="RHEA:13065"/>
        <dbReference type="ChEBI" id="CHEBI:15377"/>
        <dbReference type="ChEBI" id="CHEBI:15378"/>
        <dbReference type="ChEBI" id="CHEBI:30616"/>
        <dbReference type="ChEBI" id="CHEBI:43474"/>
        <dbReference type="ChEBI" id="CHEBI:456216"/>
        <dbReference type="EC" id="5.6.2.3"/>
    </reaction>
</comment>
<evidence type="ECO:0000256" key="4">
    <source>
        <dbReference type="ARBA" id="ARBA00022806"/>
    </source>
</evidence>
<dbReference type="OrthoDB" id="45140at2759"/>
<keyword evidence="1 9" id="KW-0547">Nucleotide-binding</keyword>
<dbReference type="Proteomes" id="UP000789595">
    <property type="component" value="Unassembled WGS sequence"/>
</dbReference>
<dbReference type="EC" id="5.6.2.3" evidence="9"/>
<keyword evidence="14" id="KW-1185">Reference proteome</keyword>
<dbReference type="Pfam" id="PF21530">
    <property type="entry name" value="Pif1_2B_dom"/>
    <property type="match status" value="1"/>
</dbReference>
<feature type="compositionally biased region" description="Acidic residues" evidence="10">
    <location>
        <begin position="23"/>
        <end position="34"/>
    </location>
</feature>
<dbReference type="GO" id="GO:0006281">
    <property type="term" value="P:DNA repair"/>
    <property type="evidence" value="ECO:0007669"/>
    <property type="project" value="UniProtKB-KW"/>
</dbReference>
<dbReference type="PANTHER" id="PTHR47642">
    <property type="entry name" value="ATP-DEPENDENT DNA HELICASE"/>
    <property type="match status" value="1"/>
</dbReference>
<dbReference type="InterPro" id="IPR049163">
    <property type="entry name" value="Pif1-like_2B_dom"/>
</dbReference>
<evidence type="ECO:0000256" key="2">
    <source>
        <dbReference type="ARBA" id="ARBA00022763"/>
    </source>
</evidence>
<dbReference type="GO" id="GO:0005524">
    <property type="term" value="F:ATP binding"/>
    <property type="evidence" value="ECO:0007669"/>
    <property type="project" value="UniProtKB-KW"/>
</dbReference>
<dbReference type="Gene3D" id="3.40.50.300">
    <property type="entry name" value="P-loop containing nucleotide triphosphate hydrolases"/>
    <property type="match status" value="1"/>
</dbReference>
<evidence type="ECO:0000256" key="10">
    <source>
        <dbReference type="SAM" id="MobiDB-lite"/>
    </source>
</evidence>
<feature type="region of interest" description="Disordered" evidence="10">
    <location>
        <begin position="1"/>
        <end position="83"/>
    </location>
</feature>
<evidence type="ECO:0000259" key="12">
    <source>
        <dbReference type="Pfam" id="PF21530"/>
    </source>
</evidence>
<feature type="domain" description="DNA helicase Pif1-like 2B" evidence="12">
    <location>
        <begin position="402"/>
        <end position="437"/>
    </location>
</feature>
<dbReference type="EMBL" id="CAKKNE010000005">
    <property type="protein sequence ID" value="CAH0375664.1"/>
    <property type="molecule type" value="Genomic_DNA"/>
</dbReference>
<dbReference type="AlphaFoldDB" id="A0A8J2SYU4"/>
<evidence type="ECO:0000256" key="9">
    <source>
        <dbReference type="RuleBase" id="RU363044"/>
    </source>
</evidence>
<dbReference type="GO" id="GO:0006310">
    <property type="term" value="P:DNA recombination"/>
    <property type="evidence" value="ECO:0007669"/>
    <property type="project" value="UniProtKB-KW"/>
</dbReference>
<evidence type="ECO:0000256" key="1">
    <source>
        <dbReference type="ARBA" id="ARBA00022741"/>
    </source>
</evidence>
<comment type="caution">
    <text evidence="13">The sequence shown here is derived from an EMBL/GenBank/DDBJ whole genome shotgun (WGS) entry which is preliminary data.</text>
</comment>
<name>A0A8J2SYU4_9STRA</name>
<dbReference type="GO" id="GO:0000723">
    <property type="term" value="P:telomere maintenance"/>
    <property type="evidence" value="ECO:0007669"/>
    <property type="project" value="InterPro"/>
</dbReference>
<keyword evidence="3 9" id="KW-0378">Hydrolase</keyword>
<keyword evidence="7 9" id="KW-0234">DNA repair</keyword>
<evidence type="ECO:0000256" key="8">
    <source>
        <dbReference type="ARBA" id="ARBA00023235"/>
    </source>
</evidence>
<evidence type="ECO:0000259" key="11">
    <source>
        <dbReference type="Pfam" id="PF05970"/>
    </source>
</evidence>
<dbReference type="PANTHER" id="PTHR47642:SF5">
    <property type="entry name" value="ATP-DEPENDENT DNA HELICASE"/>
    <property type="match status" value="1"/>
</dbReference>
<feature type="compositionally biased region" description="Polar residues" evidence="10">
    <location>
        <begin position="9"/>
        <end position="22"/>
    </location>
</feature>
<accession>A0A8J2SYU4</accession>
<dbReference type="InterPro" id="IPR051055">
    <property type="entry name" value="PIF1_helicase"/>
</dbReference>
<keyword evidence="9" id="KW-0233">DNA recombination</keyword>
<evidence type="ECO:0000256" key="3">
    <source>
        <dbReference type="ARBA" id="ARBA00022801"/>
    </source>
</evidence>
<proteinExistence type="inferred from homology"/>
<protein>
    <recommendedName>
        <fullName evidence="9">ATP-dependent DNA helicase</fullName>
        <ecNumber evidence="9">5.6.2.3</ecNumber>
    </recommendedName>
</protein>
<dbReference type="Pfam" id="PF05970">
    <property type="entry name" value="PIF1"/>
    <property type="match status" value="1"/>
</dbReference>
<dbReference type="SUPFAM" id="SSF52540">
    <property type="entry name" value="P-loop containing nucleoside triphosphate hydrolases"/>
    <property type="match status" value="2"/>
</dbReference>
<dbReference type="GO" id="GO:0043139">
    <property type="term" value="F:5'-3' DNA helicase activity"/>
    <property type="evidence" value="ECO:0007669"/>
    <property type="project" value="UniProtKB-EC"/>
</dbReference>
<evidence type="ECO:0000256" key="7">
    <source>
        <dbReference type="ARBA" id="ARBA00023204"/>
    </source>
</evidence>
<comment type="similarity">
    <text evidence="9">Belongs to the helicase family.</text>
</comment>
<evidence type="ECO:0000313" key="13">
    <source>
        <dbReference type="EMBL" id="CAH0375664.1"/>
    </source>
</evidence>
<feature type="domain" description="DNA helicase Pif1-like DEAD-box helicase" evidence="11">
    <location>
        <begin position="94"/>
        <end position="255"/>
    </location>
</feature>
<keyword evidence="8" id="KW-0413">Isomerase</keyword>
<keyword evidence="5 9" id="KW-0067">ATP-binding</keyword>
<reference evidence="13" key="1">
    <citation type="submission" date="2021-11" db="EMBL/GenBank/DDBJ databases">
        <authorList>
            <consortium name="Genoscope - CEA"/>
            <person name="William W."/>
        </authorList>
    </citation>
    <scope>NUCLEOTIDE SEQUENCE</scope>
</reference>
<organism evidence="13 14">
    <name type="scientific">Pelagomonas calceolata</name>
    <dbReference type="NCBI Taxonomy" id="35677"/>
    <lineage>
        <taxon>Eukaryota</taxon>
        <taxon>Sar</taxon>
        <taxon>Stramenopiles</taxon>
        <taxon>Ochrophyta</taxon>
        <taxon>Pelagophyceae</taxon>
        <taxon>Pelagomonadales</taxon>
        <taxon>Pelagomonadaceae</taxon>
        <taxon>Pelagomonas</taxon>
    </lineage>
</organism>
<sequence>MELTDDPIENSQDQLDAVPQQQEGEDIDNSDDEAPAAPASAPPVAPPPPPPAPPVPPPVSRSAPPPPQPRPQKRARHSSSGSAFETGNLLFANTAQRSVLRLVLEDKKNVFYTGSAGTGKSFTTRLIIEAFRKQYGDKFNRRVAVVAPTGIAAANVDGTTIHRAAGVGVPGQLRDFGRIWEKRVDVPGLSPDEKAPLLWRELEHLIIDELSMLSGEFLDRLAAEVRKMRGDSRPFGGIQLIACGDLLQLPPIENSYEPDQGVEFDADNPADVTNQLGPLFCARGRCFEARCFWDARFHYVKLTECYRQADRVFSGILDRIRVGDASDREELNENCLRPAGPGLTLFPRNREADALNDRKFRALEGTAETWAATDAVCLFQEADKISRANAVDIVSDCFKDFLAIDEVQLKVGCRVLMLANVDPKASLFNGAQGEVVRWATPDELFARAISDAETLAEDCEVWRTSHVKRRDRCAAAWLVDRLVEGARVPVCRFEGQSEVIVTATLFEREVAGIGVARRRQMPLRLAWALSVHKSQGMGLKQVRFDPAKTFDDGQVYVALSRATTMEGLSLVSRVLPRHLRCDSRALRMIRYLDSLLADGAADVQLPANPPEDLVRTWEQRPPKIRRRSSMARAIGSSLF</sequence>
<evidence type="ECO:0000256" key="6">
    <source>
        <dbReference type="ARBA" id="ARBA00023125"/>
    </source>
</evidence>